<reference evidence="5" key="2">
    <citation type="submission" date="2025-04" db="UniProtKB">
        <authorList>
            <consortium name="RefSeq"/>
        </authorList>
    </citation>
    <scope>IDENTIFICATION</scope>
</reference>
<sequence>MQTLTMTRFLTALLVWTLMAPGSGGRGRGTAWPTHTACRNEGLEVLYQSCDPLQDFGFSVDQCSKQLKPNLRIRLGIILREDIRELYLDISLISKGTSVLHYSYPICEADLPKFSFCGKKKGEQVYYAGPVNNPGFEIFKGEYQILLELYNEKRATVACANATVICS</sequence>
<dbReference type="RefSeq" id="XP_004847798.1">
    <property type="nucleotide sequence ID" value="XM_004847741.2"/>
</dbReference>
<name>A0A0P6JU33_HETGA</name>
<dbReference type="SMART" id="SM00737">
    <property type="entry name" value="ML"/>
    <property type="match status" value="1"/>
</dbReference>
<evidence type="ECO:0000313" key="5">
    <source>
        <dbReference type="RefSeq" id="XP_004847798.1"/>
    </source>
</evidence>
<keyword evidence="1" id="KW-0732">Signal</keyword>
<dbReference type="OrthoDB" id="9889383at2759"/>
<dbReference type="InterPro" id="IPR039945">
    <property type="entry name" value="LY86"/>
</dbReference>
<dbReference type="Pfam" id="PF02221">
    <property type="entry name" value="E1_DerP2_DerF2"/>
    <property type="match status" value="1"/>
</dbReference>
<dbReference type="Proteomes" id="UP000694906">
    <property type="component" value="Unplaced"/>
</dbReference>
<reference evidence="3" key="1">
    <citation type="submission" date="2015-10" db="EMBL/GenBank/DDBJ databases">
        <title>FRAMA: From RNA-seq data to annotated mRNA assemblies.</title>
        <authorList>
            <person name="Bens M."/>
            <person name="Sahm A."/>
            <person name="Jahn N."/>
            <person name="Morhart M."/>
            <person name="Holtze S."/>
            <person name="Hildebrandt T.B."/>
            <person name="Platzer M."/>
            <person name="Szafranski K."/>
        </authorList>
    </citation>
    <scope>NUCLEOTIDE SEQUENCE</scope>
    <source>
        <tissue evidence="3">Skin</tissue>
    </source>
</reference>
<dbReference type="EMBL" id="GEBF01006124">
    <property type="protein sequence ID" value="JAN97508.1"/>
    <property type="molecule type" value="Transcribed_RNA"/>
</dbReference>
<dbReference type="GO" id="GO:0031666">
    <property type="term" value="P:positive regulation of lipopolysaccharide-mediated signaling pathway"/>
    <property type="evidence" value="ECO:0007669"/>
    <property type="project" value="Ensembl"/>
</dbReference>
<evidence type="ECO:0000259" key="2">
    <source>
        <dbReference type="SMART" id="SM00737"/>
    </source>
</evidence>
<dbReference type="SUPFAM" id="SSF81296">
    <property type="entry name" value="E set domains"/>
    <property type="match status" value="1"/>
</dbReference>
<feature type="chain" id="PRO_5044545468" evidence="1">
    <location>
        <begin position="26"/>
        <end position="167"/>
    </location>
</feature>
<gene>
    <name evidence="3" type="primary">LY86</name>
    <name evidence="5" type="synonym">Ly86</name>
</gene>
<dbReference type="GO" id="GO:0045087">
    <property type="term" value="P:innate immune response"/>
    <property type="evidence" value="ECO:0007669"/>
    <property type="project" value="TreeGrafter"/>
</dbReference>
<dbReference type="PANTHER" id="PTHR20838">
    <property type="entry name" value="LYMPHOCYTE ANTIGEN 86"/>
    <property type="match status" value="1"/>
</dbReference>
<protein>
    <submittedName>
        <fullName evidence="3 5">Lymphocyte antigen 86</fullName>
    </submittedName>
</protein>
<dbReference type="InterPro" id="IPR014756">
    <property type="entry name" value="Ig_E-set"/>
</dbReference>
<dbReference type="GO" id="GO:0031663">
    <property type="term" value="P:lipopolysaccharide-mediated signaling pathway"/>
    <property type="evidence" value="ECO:0007669"/>
    <property type="project" value="Ensembl"/>
</dbReference>
<accession>A0A0P6JU33</accession>
<dbReference type="PANTHER" id="PTHR20838:SF0">
    <property type="entry name" value="LYMPHOCYTE ANTIGEN 86"/>
    <property type="match status" value="1"/>
</dbReference>
<proteinExistence type="predicted"/>
<dbReference type="CTD" id="9450"/>
<keyword evidence="4" id="KW-1185">Reference proteome</keyword>
<evidence type="ECO:0000256" key="1">
    <source>
        <dbReference type="SAM" id="SignalP"/>
    </source>
</evidence>
<dbReference type="Gene3D" id="2.60.40.770">
    <property type="match status" value="1"/>
</dbReference>
<dbReference type="KEGG" id="hgl:101714380"/>
<evidence type="ECO:0000313" key="3">
    <source>
        <dbReference type="EMBL" id="JAN97508.1"/>
    </source>
</evidence>
<feature type="domain" description="MD-2-related lipid-recognition" evidence="2">
    <location>
        <begin position="47"/>
        <end position="164"/>
    </location>
</feature>
<dbReference type="AlphaFoldDB" id="A0A0P6JU33"/>
<dbReference type="InterPro" id="IPR003172">
    <property type="entry name" value="ML_dom"/>
</dbReference>
<feature type="signal peptide" evidence="1">
    <location>
        <begin position="1"/>
        <end position="25"/>
    </location>
</feature>
<organism evidence="3">
    <name type="scientific">Heterocephalus glaber</name>
    <name type="common">Naked mole rat</name>
    <dbReference type="NCBI Taxonomy" id="10181"/>
    <lineage>
        <taxon>Eukaryota</taxon>
        <taxon>Metazoa</taxon>
        <taxon>Chordata</taxon>
        <taxon>Craniata</taxon>
        <taxon>Vertebrata</taxon>
        <taxon>Euteleostomi</taxon>
        <taxon>Mammalia</taxon>
        <taxon>Eutheria</taxon>
        <taxon>Euarchontoglires</taxon>
        <taxon>Glires</taxon>
        <taxon>Rodentia</taxon>
        <taxon>Hystricomorpha</taxon>
        <taxon>Bathyergidae</taxon>
        <taxon>Heterocephalus</taxon>
    </lineage>
</organism>
<evidence type="ECO:0000313" key="4">
    <source>
        <dbReference type="Proteomes" id="UP000694906"/>
    </source>
</evidence>
<dbReference type="GeneID" id="101714380"/>